<keyword evidence="6" id="KW-0805">Transcription regulation</keyword>
<evidence type="ECO:0000313" key="14">
    <source>
        <dbReference type="Proteomes" id="UP000014064"/>
    </source>
</evidence>
<keyword evidence="8" id="KW-0539">Nucleus</keyword>
<dbReference type="Pfam" id="PF00096">
    <property type="entry name" value="zf-C2H2"/>
    <property type="match status" value="2"/>
</dbReference>
<keyword evidence="5" id="KW-0862">Zinc</keyword>
<dbReference type="PANTHER" id="PTHR47427">
    <property type="entry name" value="PROTEIN STE12"/>
    <property type="match status" value="1"/>
</dbReference>
<gene>
    <name evidence="13" type="ORF">J056_004710</name>
</gene>
<dbReference type="GO" id="GO:0008270">
    <property type="term" value="F:zinc ion binding"/>
    <property type="evidence" value="ECO:0007669"/>
    <property type="project" value="UniProtKB-KW"/>
</dbReference>
<name>R9AFB7_WALI9</name>
<dbReference type="GO" id="GO:0005634">
    <property type="term" value="C:nucleus"/>
    <property type="evidence" value="ECO:0007669"/>
    <property type="project" value="UniProtKB-SubCell"/>
</dbReference>
<feature type="domain" description="C2H2-type" evidence="12">
    <location>
        <begin position="278"/>
        <end position="305"/>
    </location>
</feature>
<feature type="region of interest" description="Disordered" evidence="11">
    <location>
        <begin position="295"/>
        <end position="417"/>
    </location>
</feature>
<evidence type="ECO:0000256" key="3">
    <source>
        <dbReference type="ARBA" id="ARBA00022737"/>
    </source>
</evidence>
<evidence type="ECO:0000256" key="1">
    <source>
        <dbReference type="ARBA" id="ARBA00004123"/>
    </source>
</evidence>
<evidence type="ECO:0000259" key="12">
    <source>
        <dbReference type="PROSITE" id="PS50157"/>
    </source>
</evidence>
<dbReference type="OrthoDB" id="1095242at2759"/>
<dbReference type="STRING" id="1299270.R9AFB7"/>
<dbReference type="OMA" id="FRYGAIR"/>
<dbReference type="GO" id="GO:0003700">
    <property type="term" value="F:DNA-binding transcription factor activity"/>
    <property type="evidence" value="ECO:0007669"/>
    <property type="project" value="InterPro"/>
</dbReference>
<feature type="region of interest" description="Disordered" evidence="11">
    <location>
        <begin position="516"/>
        <end position="549"/>
    </location>
</feature>
<dbReference type="GeneID" id="20377662"/>
<keyword evidence="7" id="KW-0804">Transcription</keyword>
<comment type="similarity">
    <text evidence="9">Belongs to the STE12 transcription factor family.</text>
</comment>
<dbReference type="GO" id="GO:1990526">
    <property type="term" value="C:Ste12p-Dig1p-Dig2p complex"/>
    <property type="evidence" value="ECO:0007669"/>
    <property type="project" value="TreeGrafter"/>
</dbReference>
<dbReference type="Gene3D" id="3.30.160.60">
    <property type="entry name" value="Classic Zinc Finger"/>
    <property type="match status" value="2"/>
</dbReference>
<keyword evidence="2" id="KW-0479">Metal-binding</keyword>
<dbReference type="SUPFAM" id="SSF57667">
    <property type="entry name" value="beta-beta-alpha zinc fingers"/>
    <property type="match status" value="1"/>
</dbReference>
<dbReference type="Pfam" id="PF02200">
    <property type="entry name" value="STE"/>
    <property type="match status" value="1"/>
</dbReference>
<evidence type="ECO:0000256" key="2">
    <source>
        <dbReference type="ARBA" id="ARBA00022723"/>
    </source>
</evidence>
<dbReference type="GO" id="GO:1990527">
    <property type="term" value="C:Tec1p-Ste12p-Dig1p complex"/>
    <property type="evidence" value="ECO:0007669"/>
    <property type="project" value="TreeGrafter"/>
</dbReference>
<reference evidence="14" key="1">
    <citation type="journal article" date="2013" name="BMC Genomics">
        <title>Genome and transcriptome sequencing of the halophilic fungus Wallemia ichthyophaga: haloadaptations present and absent.</title>
        <authorList>
            <person name="Zajc J."/>
            <person name="Liu Y."/>
            <person name="Dai W."/>
            <person name="Yang Z."/>
            <person name="Hu J."/>
            <person name="Gostincar C."/>
            <person name="Gunde-Cimerman N."/>
        </authorList>
    </citation>
    <scope>NUCLEOTIDE SEQUENCE [LARGE SCALE GENOMIC DNA]</scope>
    <source>
        <strain evidence="14">EXF-994 / CBS 113033</strain>
    </source>
</reference>
<evidence type="ECO:0000256" key="6">
    <source>
        <dbReference type="ARBA" id="ARBA00023015"/>
    </source>
</evidence>
<feature type="compositionally biased region" description="Low complexity" evidence="11">
    <location>
        <begin position="341"/>
        <end position="360"/>
    </location>
</feature>
<dbReference type="EMBL" id="KE007232">
    <property type="protein sequence ID" value="EOR00898.1"/>
    <property type="molecule type" value="Genomic_DNA"/>
</dbReference>
<dbReference type="FunFam" id="3.30.160.60:FF:000290">
    <property type="entry name" value="Zinc finger protein 697 isoform X1"/>
    <property type="match status" value="1"/>
</dbReference>
<dbReference type="Proteomes" id="UP000014064">
    <property type="component" value="Unassembled WGS sequence"/>
</dbReference>
<dbReference type="InterPro" id="IPR052127">
    <property type="entry name" value="STE12_transcription_factor"/>
</dbReference>
<feature type="compositionally biased region" description="Polar residues" evidence="11">
    <location>
        <begin position="408"/>
        <end position="417"/>
    </location>
</feature>
<feature type="compositionally biased region" description="Basic and acidic residues" evidence="11">
    <location>
        <begin position="300"/>
        <end position="309"/>
    </location>
</feature>
<dbReference type="PROSITE" id="PS00028">
    <property type="entry name" value="ZINC_FINGER_C2H2_1"/>
    <property type="match status" value="2"/>
</dbReference>
<evidence type="ECO:0000256" key="4">
    <source>
        <dbReference type="ARBA" id="ARBA00022771"/>
    </source>
</evidence>
<evidence type="ECO:0000256" key="5">
    <source>
        <dbReference type="ARBA" id="ARBA00022833"/>
    </source>
</evidence>
<dbReference type="RefSeq" id="XP_009268175.1">
    <property type="nucleotide sequence ID" value="XM_009269900.1"/>
</dbReference>
<dbReference type="KEGG" id="wic:J056_004710"/>
<evidence type="ECO:0000256" key="9">
    <source>
        <dbReference type="ARBA" id="ARBA00024345"/>
    </source>
</evidence>
<protein>
    <submittedName>
        <fullName evidence="13">Transcription factor steA</fullName>
    </submittedName>
</protein>
<dbReference type="InterPro" id="IPR036236">
    <property type="entry name" value="Znf_C2H2_sf"/>
</dbReference>
<sequence length="559" mass="63593">MDKIDVQIAGSIKILNNFLIEAPSLFNNELDLGPLHPHALIHRIPLESESNYIHCIRWLNDLYISSSDLFKIVGFKLVSLGRHIRDHRKLNEGISSDLRNLKPGIDSIIQDNGSELLDLLFRYGAIRTQKKQKLFNWHAVPHDRLFLDALERDLKREAAGNPASTIATFEPSFKFKWLHDCSLHQQLNDNNLSHVFLLGTKNGSEFYKQGKTLRKILQKRSLAHKDTPSKLPPWNHLEHLTNELPDERTFRCDECGKAFKRHEHLRRHRRSHTKERPFRCDVCLKSFTRSDNLAVHTRTHSRDGKDAYRSFHSSTHSGSLARTSDSDTLSDCSYMSSLTNSDSASQYSSRPSSSSQYGSPEHLGLLPFGEAIEPSSGPMRKHRSEDSFARELNYFEQQQEQQQQQQQIHNTGYSQPQTIYGSSLPTISTMSSVSPFDFGHIGHLNHFDMAYAPIQHTQSSNLEFDYTVPRTTQSLPSFDTIPASSTHSFYEDDFRTPTVASFGFTCPPTSADRMSALGLGEDYTDNGEGQFAYQPPPLVEDSVRTPGPNNYQYYNASLE</sequence>
<dbReference type="FunFam" id="3.30.160.60:FF:000414">
    <property type="entry name" value="Zinc finger protein 398"/>
    <property type="match status" value="1"/>
</dbReference>
<dbReference type="InterPro" id="IPR013087">
    <property type="entry name" value="Znf_C2H2_type"/>
</dbReference>
<dbReference type="eggNOG" id="KOG1721">
    <property type="taxonomic scope" value="Eukaryota"/>
</dbReference>
<proteinExistence type="inferred from homology"/>
<feature type="domain" description="C2H2-type" evidence="12">
    <location>
        <begin position="250"/>
        <end position="277"/>
    </location>
</feature>
<comment type="subcellular location">
    <subcellularLocation>
        <location evidence="1">Nucleus</location>
    </subcellularLocation>
</comment>
<evidence type="ECO:0000256" key="8">
    <source>
        <dbReference type="ARBA" id="ARBA00023242"/>
    </source>
</evidence>
<organism evidence="13 14">
    <name type="scientific">Wallemia ichthyophaga (strain EXF-994 / CBS 113033)</name>
    <dbReference type="NCBI Taxonomy" id="1299270"/>
    <lineage>
        <taxon>Eukaryota</taxon>
        <taxon>Fungi</taxon>
        <taxon>Dikarya</taxon>
        <taxon>Basidiomycota</taxon>
        <taxon>Wallemiomycotina</taxon>
        <taxon>Wallemiomycetes</taxon>
        <taxon>Wallemiales</taxon>
        <taxon>Wallemiaceae</taxon>
        <taxon>Wallemia</taxon>
    </lineage>
</organism>
<dbReference type="PANTHER" id="PTHR47427:SF1">
    <property type="entry name" value="PROTEIN STE12"/>
    <property type="match status" value="1"/>
</dbReference>
<evidence type="ECO:0000256" key="7">
    <source>
        <dbReference type="ARBA" id="ARBA00023163"/>
    </source>
</evidence>
<keyword evidence="3" id="KW-0677">Repeat</keyword>
<dbReference type="SMART" id="SM00355">
    <property type="entry name" value="ZnF_C2H2"/>
    <property type="match status" value="2"/>
</dbReference>
<accession>R9AFB7</accession>
<feature type="compositionally biased region" description="Polar residues" evidence="11">
    <location>
        <begin position="311"/>
        <end position="340"/>
    </location>
</feature>
<dbReference type="SMART" id="SM00424">
    <property type="entry name" value="STE"/>
    <property type="match status" value="1"/>
</dbReference>
<dbReference type="PROSITE" id="PS50157">
    <property type="entry name" value="ZINC_FINGER_C2H2_2"/>
    <property type="match status" value="2"/>
</dbReference>
<evidence type="ECO:0000313" key="13">
    <source>
        <dbReference type="EMBL" id="EOR00898.1"/>
    </source>
</evidence>
<dbReference type="InterPro" id="IPR003120">
    <property type="entry name" value="Ste12"/>
</dbReference>
<evidence type="ECO:0000256" key="10">
    <source>
        <dbReference type="PROSITE-ProRule" id="PRU00042"/>
    </source>
</evidence>
<keyword evidence="14" id="KW-1185">Reference proteome</keyword>
<dbReference type="AlphaFoldDB" id="R9AFB7"/>
<evidence type="ECO:0000256" key="11">
    <source>
        <dbReference type="SAM" id="MobiDB-lite"/>
    </source>
</evidence>
<keyword evidence="4 10" id="KW-0863">Zinc-finger</keyword>
<dbReference type="HOGENOM" id="CLU_487627_0_0_1"/>
<feature type="compositionally biased region" description="Low complexity" evidence="11">
    <location>
        <begin position="396"/>
        <end position="407"/>
    </location>
</feature>